<dbReference type="AlphaFoldDB" id="A0AAE1DS71"/>
<reference evidence="1" key="1">
    <citation type="journal article" date="2023" name="G3 (Bethesda)">
        <title>A reference genome for the long-term kleptoplast-retaining sea slug Elysia crispata morphotype clarki.</title>
        <authorList>
            <person name="Eastman K.E."/>
            <person name="Pendleton A.L."/>
            <person name="Shaikh M.A."/>
            <person name="Suttiyut T."/>
            <person name="Ogas R."/>
            <person name="Tomko P."/>
            <person name="Gavelis G."/>
            <person name="Widhalm J.R."/>
            <person name="Wisecaver J.H."/>
        </authorList>
    </citation>
    <scope>NUCLEOTIDE SEQUENCE</scope>
    <source>
        <strain evidence="1">ECLA1</strain>
    </source>
</reference>
<gene>
    <name evidence="1" type="ORF">RRG08_013683</name>
</gene>
<name>A0AAE1DS71_9GAST</name>
<dbReference type="Proteomes" id="UP001283361">
    <property type="component" value="Unassembled WGS sequence"/>
</dbReference>
<sequence>MGSSGSHAVIETEANRNCIHSKTPNTQLQKNITQWPVTADNLCGQQFRNSYLYAKPTTRSNYEDPSVIIRRRQFDENDIKRWTLQEFVEFS</sequence>
<dbReference type="EMBL" id="JAWDGP010002817">
    <property type="protein sequence ID" value="KAK3779728.1"/>
    <property type="molecule type" value="Genomic_DNA"/>
</dbReference>
<accession>A0AAE1DS71</accession>
<proteinExistence type="predicted"/>
<evidence type="ECO:0000313" key="1">
    <source>
        <dbReference type="EMBL" id="KAK3779728.1"/>
    </source>
</evidence>
<organism evidence="1 2">
    <name type="scientific">Elysia crispata</name>
    <name type="common">lettuce slug</name>
    <dbReference type="NCBI Taxonomy" id="231223"/>
    <lineage>
        <taxon>Eukaryota</taxon>
        <taxon>Metazoa</taxon>
        <taxon>Spiralia</taxon>
        <taxon>Lophotrochozoa</taxon>
        <taxon>Mollusca</taxon>
        <taxon>Gastropoda</taxon>
        <taxon>Heterobranchia</taxon>
        <taxon>Euthyneura</taxon>
        <taxon>Panpulmonata</taxon>
        <taxon>Sacoglossa</taxon>
        <taxon>Placobranchoidea</taxon>
        <taxon>Plakobranchidae</taxon>
        <taxon>Elysia</taxon>
    </lineage>
</organism>
<protein>
    <submittedName>
        <fullName evidence="1">Uncharacterized protein</fullName>
    </submittedName>
</protein>
<comment type="caution">
    <text evidence="1">The sequence shown here is derived from an EMBL/GenBank/DDBJ whole genome shotgun (WGS) entry which is preliminary data.</text>
</comment>
<keyword evidence="2" id="KW-1185">Reference proteome</keyword>
<evidence type="ECO:0000313" key="2">
    <source>
        <dbReference type="Proteomes" id="UP001283361"/>
    </source>
</evidence>